<dbReference type="AlphaFoldDB" id="A0AAU7JL56"/>
<evidence type="ECO:0000256" key="2">
    <source>
        <dbReference type="ARBA" id="ARBA00023235"/>
    </source>
</evidence>
<evidence type="ECO:0000256" key="1">
    <source>
        <dbReference type="ARBA" id="ARBA00023152"/>
    </source>
</evidence>
<dbReference type="InterPro" id="IPR050275">
    <property type="entry name" value="PGM_Phosphatase"/>
</dbReference>
<feature type="binding site" evidence="3">
    <location>
        <position position="63"/>
    </location>
    <ligand>
        <name>substrate</name>
    </ligand>
</feature>
<gene>
    <name evidence="4" type="ORF">ABEG18_09850</name>
</gene>
<dbReference type="RefSeq" id="WP_406857893.1">
    <property type="nucleotide sequence ID" value="NZ_CP157484.1"/>
</dbReference>
<dbReference type="EMBL" id="CP157484">
    <property type="protein sequence ID" value="XBO41040.1"/>
    <property type="molecule type" value="Genomic_DNA"/>
</dbReference>
<keyword evidence="4" id="KW-0378">Hydrolase</keyword>
<dbReference type="InterPro" id="IPR029033">
    <property type="entry name" value="His_PPase_superfam"/>
</dbReference>
<dbReference type="PANTHER" id="PTHR48100">
    <property type="entry name" value="BROAD-SPECIFICITY PHOSPHATASE YOR283W-RELATED"/>
    <property type="match status" value="1"/>
</dbReference>
<accession>A0AAU7JL56</accession>
<sequence length="201" mass="22749">MTRTIHLIRHGQSTFNQAYELTGVDPGHIDAPLTELGLSQVEDARRRMEGVAVDLVIASPLTRALQTALGVFKDRDVPVLVTCKHRERLESSCDVGRSPAHLVREFPSLSFDHLADPWWHDGDADERGVPYEPESVFRDRVEHFGEWLEERPERAIAIVGHGTFFRWLTGRWMANCEVVTLQGSLSDHFRQAERARLGVSA</sequence>
<proteinExistence type="predicted"/>
<dbReference type="InterPro" id="IPR013078">
    <property type="entry name" value="His_Pase_superF_clade-1"/>
</dbReference>
<dbReference type="EC" id="3.1.3.-" evidence="4"/>
<dbReference type="GO" id="GO:0016791">
    <property type="term" value="F:phosphatase activity"/>
    <property type="evidence" value="ECO:0007669"/>
    <property type="project" value="TreeGrafter"/>
</dbReference>
<dbReference type="Gene3D" id="3.40.50.1240">
    <property type="entry name" value="Phosphoglycerate mutase-like"/>
    <property type="match status" value="1"/>
</dbReference>
<dbReference type="Pfam" id="PF00300">
    <property type="entry name" value="His_Phos_1"/>
    <property type="match status" value="1"/>
</dbReference>
<protein>
    <submittedName>
        <fullName evidence="4">Histidine phosphatase family protein</fullName>
        <ecNumber evidence="4">3.1.3.-</ecNumber>
    </submittedName>
</protein>
<dbReference type="GO" id="GO:0005737">
    <property type="term" value="C:cytoplasm"/>
    <property type="evidence" value="ECO:0007669"/>
    <property type="project" value="TreeGrafter"/>
</dbReference>
<feature type="binding site" evidence="3">
    <location>
        <begin position="22"/>
        <end position="23"/>
    </location>
    <ligand>
        <name>substrate</name>
    </ligand>
</feature>
<feature type="binding site" evidence="3">
    <location>
        <begin position="9"/>
        <end position="16"/>
    </location>
    <ligand>
        <name>substrate</name>
    </ligand>
</feature>
<dbReference type="CDD" id="cd07067">
    <property type="entry name" value="HP_PGM_like"/>
    <property type="match status" value="1"/>
</dbReference>
<name>A0AAU7JL56_9HYPH</name>
<dbReference type="PROSITE" id="PS00175">
    <property type="entry name" value="PG_MUTASE"/>
    <property type="match status" value="1"/>
</dbReference>
<dbReference type="InterPro" id="IPR001345">
    <property type="entry name" value="PG/BPGM_mutase_AS"/>
</dbReference>
<reference evidence="4" key="1">
    <citation type="submission" date="2024-05" db="EMBL/GenBank/DDBJ databases">
        <authorList>
            <person name="Kim S."/>
            <person name="Heo J."/>
            <person name="Choi H."/>
            <person name="Choi Y."/>
            <person name="Kwon S.-W."/>
            <person name="Kim Y."/>
        </authorList>
    </citation>
    <scope>NUCLEOTIDE SEQUENCE</scope>
    <source>
        <strain evidence="4">KACC 23698</strain>
    </source>
</reference>
<keyword evidence="2" id="KW-0413">Isomerase</keyword>
<organism evidence="4">
    <name type="scientific">Alsobacter sp. KACC 23698</name>
    <dbReference type="NCBI Taxonomy" id="3149229"/>
    <lineage>
        <taxon>Bacteria</taxon>
        <taxon>Pseudomonadati</taxon>
        <taxon>Pseudomonadota</taxon>
        <taxon>Alphaproteobacteria</taxon>
        <taxon>Hyphomicrobiales</taxon>
        <taxon>Alsobacteraceae</taxon>
        <taxon>Alsobacter</taxon>
    </lineage>
</organism>
<dbReference type="PANTHER" id="PTHR48100:SF1">
    <property type="entry name" value="HISTIDINE PHOSPHATASE FAMILY PROTEIN-RELATED"/>
    <property type="match status" value="1"/>
</dbReference>
<evidence type="ECO:0000256" key="3">
    <source>
        <dbReference type="PIRSR" id="PIRSR613078-2"/>
    </source>
</evidence>
<dbReference type="SUPFAM" id="SSF53254">
    <property type="entry name" value="Phosphoglycerate mutase-like"/>
    <property type="match status" value="1"/>
</dbReference>
<dbReference type="SMART" id="SM00855">
    <property type="entry name" value="PGAM"/>
    <property type="match status" value="1"/>
</dbReference>
<keyword evidence="1" id="KW-0324">Glycolysis</keyword>
<evidence type="ECO:0000313" key="4">
    <source>
        <dbReference type="EMBL" id="XBO41040.1"/>
    </source>
</evidence>